<feature type="transmembrane region" description="Helical" evidence="10">
    <location>
        <begin position="355"/>
        <end position="371"/>
    </location>
</feature>
<dbReference type="PROSITE" id="PS51371">
    <property type="entry name" value="CBS"/>
    <property type="match status" value="2"/>
</dbReference>
<accession>A0ABD3Q6X6</accession>
<evidence type="ECO:0000256" key="4">
    <source>
        <dbReference type="ARBA" id="ARBA00022989"/>
    </source>
</evidence>
<dbReference type="SMART" id="SM01091">
    <property type="entry name" value="CorC_HlyC"/>
    <property type="match status" value="1"/>
</dbReference>
<feature type="compositionally biased region" description="Low complexity" evidence="9">
    <location>
        <begin position="563"/>
        <end position="573"/>
    </location>
</feature>
<evidence type="ECO:0000256" key="10">
    <source>
        <dbReference type="SAM" id="Phobius"/>
    </source>
</evidence>
<dbReference type="Pfam" id="PF00571">
    <property type="entry name" value="CBS"/>
    <property type="match status" value="2"/>
</dbReference>
<feature type="domain" description="CBS" evidence="12">
    <location>
        <begin position="467"/>
        <end position="528"/>
    </location>
</feature>
<keyword evidence="6 8" id="KW-0472">Membrane</keyword>
<evidence type="ECO:0000256" key="3">
    <source>
        <dbReference type="ARBA" id="ARBA00022737"/>
    </source>
</evidence>
<dbReference type="InterPro" id="IPR002550">
    <property type="entry name" value="CNNM"/>
</dbReference>
<keyword evidence="2 8" id="KW-0812">Transmembrane</keyword>
<evidence type="ECO:0000256" key="5">
    <source>
        <dbReference type="ARBA" id="ARBA00023122"/>
    </source>
</evidence>
<feature type="domain" description="CNNM transmembrane" evidence="13">
    <location>
        <begin position="243"/>
        <end position="448"/>
    </location>
</feature>
<evidence type="ECO:0000313" key="15">
    <source>
        <dbReference type="Proteomes" id="UP001530315"/>
    </source>
</evidence>
<evidence type="ECO:0000259" key="13">
    <source>
        <dbReference type="PROSITE" id="PS51846"/>
    </source>
</evidence>
<feature type="region of interest" description="Disordered" evidence="9">
    <location>
        <begin position="137"/>
        <end position="186"/>
    </location>
</feature>
<keyword evidence="11" id="KW-0732">Signal</keyword>
<dbReference type="Gene3D" id="3.10.580.10">
    <property type="entry name" value="CBS-domain"/>
    <property type="match status" value="2"/>
</dbReference>
<dbReference type="InterPro" id="IPR036318">
    <property type="entry name" value="FAD-bd_PCMH-like_sf"/>
</dbReference>
<evidence type="ECO:0000256" key="7">
    <source>
        <dbReference type="PROSITE-ProRule" id="PRU00703"/>
    </source>
</evidence>
<feature type="chain" id="PRO_5044788573" description="CNNM transmembrane domain-containing protein" evidence="11">
    <location>
        <begin position="22"/>
        <end position="877"/>
    </location>
</feature>
<comment type="caution">
    <text evidence="14">The sequence shown here is derived from an EMBL/GenBank/DDBJ whole genome shotgun (WGS) entry which is preliminary data.</text>
</comment>
<dbReference type="InterPro" id="IPR016169">
    <property type="entry name" value="FAD-bd_PCMH_sub2"/>
</dbReference>
<feature type="transmembrane region" description="Helical" evidence="10">
    <location>
        <begin position="190"/>
        <end position="208"/>
    </location>
</feature>
<feature type="compositionally biased region" description="Gly residues" evidence="9">
    <location>
        <begin position="137"/>
        <end position="148"/>
    </location>
</feature>
<evidence type="ECO:0000256" key="9">
    <source>
        <dbReference type="SAM" id="MobiDB-lite"/>
    </source>
</evidence>
<dbReference type="Pfam" id="PF01595">
    <property type="entry name" value="CNNM"/>
    <property type="match status" value="1"/>
</dbReference>
<feature type="signal peptide" evidence="11">
    <location>
        <begin position="1"/>
        <end position="21"/>
    </location>
</feature>
<keyword evidence="3" id="KW-0677">Repeat</keyword>
<evidence type="ECO:0000256" key="1">
    <source>
        <dbReference type="ARBA" id="ARBA00004141"/>
    </source>
</evidence>
<keyword evidence="4 8" id="KW-1133">Transmembrane helix</keyword>
<evidence type="ECO:0000259" key="12">
    <source>
        <dbReference type="PROSITE" id="PS51371"/>
    </source>
</evidence>
<dbReference type="CDD" id="cd04590">
    <property type="entry name" value="CBS_pair_CorC_HlyC_assoc"/>
    <property type="match status" value="1"/>
</dbReference>
<evidence type="ECO:0000313" key="14">
    <source>
        <dbReference type="EMBL" id="KAL3795716.1"/>
    </source>
</evidence>
<proteinExistence type="predicted"/>
<dbReference type="PANTHER" id="PTHR22777:SF17">
    <property type="entry name" value="UPF0053 PROTEIN SLL0260"/>
    <property type="match status" value="1"/>
</dbReference>
<evidence type="ECO:0000256" key="2">
    <source>
        <dbReference type="ARBA" id="ARBA00022692"/>
    </source>
</evidence>
<evidence type="ECO:0000256" key="6">
    <source>
        <dbReference type="ARBA" id="ARBA00023136"/>
    </source>
</evidence>
<dbReference type="SUPFAM" id="SSF56176">
    <property type="entry name" value="FAD-binding/transporter-associated domain-like"/>
    <property type="match status" value="1"/>
</dbReference>
<evidence type="ECO:0000256" key="8">
    <source>
        <dbReference type="PROSITE-ProRule" id="PRU01193"/>
    </source>
</evidence>
<gene>
    <name evidence="14" type="ORF">ACHAW5_004486</name>
</gene>
<feature type="region of interest" description="Disordered" evidence="9">
    <location>
        <begin position="553"/>
        <end position="598"/>
    </location>
</feature>
<dbReference type="Pfam" id="PF03471">
    <property type="entry name" value="CorC_HlyC"/>
    <property type="match status" value="1"/>
</dbReference>
<dbReference type="InterPro" id="IPR046342">
    <property type="entry name" value="CBS_dom_sf"/>
</dbReference>
<feature type="transmembrane region" description="Helical" evidence="10">
    <location>
        <begin position="251"/>
        <end position="271"/>
    </location>
</feature>
<sequence>MTATVLSVIILLASFSSKADADVKSGNVAIRGGVGVGVGALTTSLPAAFSSSPSSSGTRTWRRHRWTTTAMAMATATPNCDCDDFHFDGNVGGAAAAGARSAASARSSGPGILPKFSKLARGISRFVVRRKFGAWDGNGKGKGNGNGNGNVERSCAGVPSSLGGDKTGMFDIHTTSTPSTRTTREKSGRIPYGPLFAIFTVLLGHVVSSSTNGGVGNLLLPFAWASGGGMPRRNPDVPALPLTTNELVSKLSLWLGIFTALALLHAAEIAITTLYPWKVREFAEEEEKLLGNDGLSSEGRKGRKRKRGTFQTLNEDITRVLTTILVTSTACSIYATTLFTHLADHIFGTAGAEKWSAIFLTAITLFFVELLPKNIGVINAERVARFMVPPINVLANLVGPFGYALSYLAKSTLRLFGVKAKEETGVSDSELRLIVTGARDSGTIDHSEQEMIKGVLNLQDRKVREIMKPRVEVVAVPRTMSVASVLGVVRESGYSRIPVYAGEIDNIVGIVLAKSVLDFFVKGVLVDGEYRRPTRGEEEDDDVDDVVDGEWEDEEVDMRQRKQQQQQQLQQQQHSSQEDIGKLSFFDPPTGKTKDGYVRSLTGSQLASRMETTIDDAGLIESCYFVPETANGWSVLQEMRRRRVHMAVVVDEYGGTEGLVSLEDIVEEVVGEIYDEDDEDDFVFAEDSIIFQEDGTFLIRGDADLEDVDAVLGLSLDEEEVLKEYGTLSGFLCFCAGEIPRIGDFVMSRGWKFEVADGDEKRIFQVRVERLLGFFDGEDGDDGDENLVRGFFSRKNSVTDSDATTTMPAVAEMEVIGNGGTSAESAAMEDTSLAEAVSRQARIANMNEASRIERLVEQNAMKAAAVREIVSEEKLIS</sequence>
<dbReference type="Gene3D" id="3.30.465.10">
    <property type="match status" value="1"/>
</dbReference>
<dbReference type="SUPFAM" id="SSF54631">
    <property type="entry name" value="CBS-domain pair"/>
    <property type="match status" value="1"/>
</dbReference>
<keyword evidence="15" id="KW-1185">Reference proteome</keyword>
<dbReference type="Proteomes" id="UP001530315">
    <property type="component" value="Unassembled WGS sequence"/>
</dbReference>
<dbReference type="InterPro" id="IPR005170">
    <property type="entry name" value="Transptr-assoc_dom"/>
</dbReference>
<dbReference type="GO" id="GO:0016020">
    <property type="term" value="C:membrane"/>
    <property type="evidence" value="ECO:0007669"/>
    <property type="project" value="UniProtKB-SubCell"/>
</dbReference>
<name>A0ABD3Q6X6_9STRA</name>
<comment type="subcellular location">
    <subcellularLocation>
        <location evidence="1">Membrane</location>
        <topology evidence="1">Multi-pass membrane protein</topology>
    </subcellularLocation>
</comment>
<reference evidence="14 15" key="1">
    <citation type="submission" date="2024-10" db="EMBL/GenBank/DDBJ databases">
        <title>Updated reference genomes for cyclostephanoid diatoms.</title>
        <authorList>
            <person name="Roberts W.R."/>
            <person name="Alverson A.J."/>
        </authorList>
    </citation>
    <scope>NUCLEOTIDE SEQUENCE [LARGE SCALE GENOMIC DNA]</scope>
    <source>
        <strain evidence="14 15">AJA276-08</strain>
    </source>
</reference>
<dbReference type="AlphaFoldDB" id="A0ABD3Q6X6"/>
<dbReference type="InterPro" id="IPR000644">
    <property type="entry name" value="CBS_dom"/>
</dbReference>
<evidence type="ECO:0008006" key="16">
    <source>
        <dbReference type="Google" id="ProtNLM"/>
    </source>
</evidence>
<feature type="transmembrane region" description="Helical" evidence="10">
    <location>
        <begin position="383"/>
        <end position="405"/>
    </location>
</feature>
<dbReference type="SMART" id="SM00116">
    <property type="entry name" value="CBS"/>
    <property type="match status" value="2"/>
</dbReference>
<dbReference type="PANTHER" id="PTHR22777">
    <property type="entry name" value="HEMOLYSIN-RELATED"/>
    <property type="match status" value="1"/>
</dbReference>
<protein>
    <recommendedName>
        <fullName evidence="16">CNNM transmembrane domain-containing protein</fullName>
    </recommendedName>
</protein>
<organism evidence="14 15">
    <name type="scientific">Stephanodiscus triporus</name>
    <dbReference type="NCBI Taxonomy" id="2934178"/>
    <lineage>
        <taxon>Eukaryota</taxon>
        <taxon>Sar</taxon>
        <taxon>Stramenopiles</taxon>
        <taxon>Ochrophyta</taxon>
        <taxon>Bacillariophyta</taxon>
        <taxon>Coscinodiscophyceae</taxon>
        <taxon>Thalassiosirophycidae</taxon>
        <taxon>Stephanodiscales</taxon>
        <taxon>Stephanodiscaceae</taxon>
        <taxon>Stephanodiscus</taxon>
    </lineage>
</organism>
<dbReference type="InterPro" id="IPR044751">
    <property type="entry name" value="Ion_transp-like_CBS"/>
</dbReference>
<feature type="domain" description="CBS" evidence="12">
    <location>
        <begin position="619"/>
        <end position="676"/>
    </location>
</feature>
<dbReference type="PROSITE" id="PS51846">
    <property type="entry name" value="CNNM"/>
    <property type="match status" value="1"/>
</dbReference>
<keyword evidence="5 7" id="KW-0129">CBS domain</keyword>
<dbReference type="EMBL" id="JALLAZ020000413">
    <property type="protein sequence ID" value="KAL3795716.1"/>
    <property type="molecule type" value="Genomic_DNA"/>
</dbReference>
<evidence type="ECO:0000256" key="11">
    <source>
        <dbReference type="SAM" id="SignalP"/>
    </source>
</evidence>
<feature type="transmembrane region" description="Helical" evidence="10">
    <location>
        <begin position="320"/>
        <end position="343"/>
    </location>
</feature>